<dbReference type="AlphaFoldDB" id="A0A1G4I2T3"/>
<dbReference type="RefSeq" id="XP_067077508.1">
    <property type="nucleotide sequence ID" value="XM_067221407.1"/>
</dbReference>
<dbReference type="Proteomes" id="UP000195570">
    <property type="component" value="Unassembled WGS sequence"/>
</dbReference>
<accession>A0A1G4I2T3</accession>
<keyword evidence="2" id="KW-1185">Reference proteome</keyword>
<name>A0A1G4I2T3_TRYEQ</name>
<protein>
    <submittedName>
        <fullName evidence="1">Uncharacterized protein</fullName>
    </submittedName>
</protein>
<reference evidence="1" key="1">
    <citation type="submission" date="2016-09" db="EMBL/GenBank/DDBJ databases">
        <authorList>
            <person name="Hebert L."/>
            <person name="Moumen B."/>
        </authorList>
    </citation>
    <scope>NUCLEOTIDE SEQUENCE [LARGE SCALE GENOMIC DNA]</scope>
    <source>
        <strain evidence="1">OVI</strain>
    </source>
</reference>
<organism evidence="1 2">
    <name type="scientific">Trypanosoma equiperdum</name>
    <dbReference type="NCBI Taxonomy" id="5694"/>
    <lineage>
        <taxon>Eukaryota</taxon>
        <taxon>Discoba</taxon>
        <taxon>Euglenozoa</taxon>
        <taxon>Kinetoplastea</taxon>
        <taxon>Metakinetoplastina</taxon>
        <taxon>Trypanosomatida</taxon>
        <taxon>Trypanosomatidae</taxon>
        <taxon>Trypanosoma</taxon>
    </lineage>
</organism>
<dbReference type="EMBL" id="CZPT02000481">
    <property type="protein sequence ID" value="SCU66009.1"/>
    <property type="molecule type" value="Genomic_DNA"/>
</dbReference>
<sequence>MSDVGDALKGLDNVVEAMRRAVSLMESSGAEDTTDVMLGAAELQASIHVLAREASASVVLTEYNRRGSSCC</sequence>
<evidence type="ECO:0000313" key="1">
    <source>
        <dbReference type="EMBL" id="SCU66009.1"/>
    </source>
</evidence>
<dbReference type="GeneID" id="92380525"/>
<gene>
    <name evidence="1" type="ORF">TEOVI_000659100</name>
</gene>
<evidence type="ECO:0000313" key="2">
    <source>
        <dbReference type="Proteomes" id="UP000195570"/>
    </source>
</evidence>
<proteinExistence type="predicted"/>
<dbReference type="VEuPathDB" id="TriTrypDB:TEOVI_000659100"/>
<comment type="caution">
    <text evidence="1">The sequence shown here is derived from an EMBL/GenBank/DDBJ whole genome shotgun (WGS) entry which is preliminary data.</text>
</comment>